<sequence>MSGSNIASSSLSFNFVQPIKLDRSNYLVWKAQVRTSIIANGLESFINGENSWMFSSMVDNVLIMVINCETSLELWEMLAGIFMSQSKARYLPLKMQIQSTKKGSLSISDYFNKMKKIADSLAIGGNPITSNELIMHLLTGLDESYESLVTNILARLEKEKLTAEEVYSMMLSHETRLEMSKGRSHNEPLHDMTTNFAQKGQGYNRSDFNQKNVGAGNFGAYDNNKNMSIGPGKDVVCQICYIPGHVAYKCKHRFNQGFIPRNKGFGGFRPRGGGQNYRGFPGNNQNYFGRGSGYNSSGFGYGFRPNFPRQAGPTGPFFGYVAYQNPGFMNSQGVFDFPSANGDYNGVPAANMYAGNYGIPHNVPPSAQLANYSSVADPAWYLDSGATNHIAQDAGILSKYSTYHGLEKLHVGNGMGLPIHNVGFVAVKTLTTTPIYLNHVLHVPAITKNLISVSKLLADNNVFVEFYNHVCFVKDKNSRITLLKGIARGGLYQVSSLNAVCDNSSSMFSVLASSESVFNSISTLPAAPVSMFTQLSSFDAKFHPCMLVNNPQINKNVPVAHFTSYNKPIDYSLLHKRMGHPTTHALKQIMKCLHSNFILPKDLKSQFCDACQLGKSHMQHFPSIETSTTQPLELLHADLWGPAPITSSQGYTYYLSILDDYTRYTWIFPLTAKSKNLSAFIEFKNMIENCLNLKIKCLQTDWGGEFRPFVSYLSDQEIQFRHPCPYIHHQNGRIERKHRHIVETGLTLLAQAHLPLKFWWNAFHTATYLINRLTTPVLNNQSPFEKFFHKSPDYQFVKVFGCSCYPYLRPYNHHKLQFRSGKCVFLGYNSIHKGYQCLHPSGKTAAQLDRSFSQSAPSATDLPSNSNLSSPENYPLPQTPSPIPQNSPSQPLHQLSPASQSTAGHPMVTRSKLGIFKPKKAYLVECDPKPTEPLTVSAALNDPKWLQTMREEYQPLVNNQTWKLVQPTYPVKVVGNKWVFRIKHNADGSISRYKARLVAKGFHQTHGIDYNETFSPVVKASTVKLVLSLAVLNHWSLRQVDINNAFLNRYLTEEVYMQQPKGFEDQSKPAHICSDSAQIQQVITNLQTTFALKDLGELHFFLGIQVTKTDTGLHLSQSKYIAYLLHKVKMQDCTPYSTPLAASVLLTKTDSEPFTDATLYRSTIGALQYATLTRPEIAFPVNKLSQFLSAPTINHWQYLLTEIGISLDSTLVIWCDNQSAAALASNPKFHSRTKHIELDVHFLREKIANQSFQVNYVPSSHNSADILTKPLAYHPFHYLRDKLTLTSLG</sequence>
<evidence type="ECO:0000313" key="2">
    <source>
        <dbReference type="Proteomes" id="UP000829398"/>
    </source>
</evidence>
<proteinExistence type="predicted"/>
<organism evidence="1 2">
    <name type="scientific">Citrus sinensis</name>
    <name type="common">Sweet orange</name>
    <name type="synonym">Citrus aurantium var. sinensis</name>
    <dbReference type="NCBI Taxonomy" id="2711"/>
    <lineage>
        <taxon>Eukaryota</taxon>
        <taxon>Viridiplantae</taxon>
        <taxon>Streptophyta</taxon>
        <taxon>Embryophyta</taxon>
        <taxon>Tracheophyta</taxon>
        <taxon>Spermatophyta</taxon>
        <taxon>Magnoliopsida</taxon>
        <taxon>eudicotyledons</taxon>
        <taxon>Gunneridae</taxon>
        <taxon>Pentapetalae</taxon>
        <taxon>rosids</taxon>
        <taxon>malvids</taxon>
        <taxon>Sapindales</taxon>
        <taxon>Rutaceae</taxon>
        <taxon>Aurantioideae</taxon>
        <taxon>Citrus</taxon>
    </lineage>
</organism>
<dbReference type="Proteomes" id="UP000829398">
    <property type="component" value="Chromosome 7"/>
</dbReference>
<accession>A0ACB8JIV5</accession>
<protein>
    <submittedName>
        <fullName evidence="1">Retrovirus-related pol polyprotein from transposon RE1</fullName>
    </submittedName>
</protein>
<comment type="caution">
    <text evidence="1">The sequence shown here is derived from an EMBL/GenBank/DDBJ whole genome shotgun (WGS) entry which is preliminary data.</text>
</comment>
<reference evidence="2" key="1">
    <citation type="journal article" date="2023" name="Hortic. Res.">
        <title>A chromosome-level phased genome enabling allele-level studies in sweet orange: a case study on citrus Huanglongbing tolerance.</title>
        <authorList>
            <person name="Wu B."/>
            <person name="Yu Q."/>
            <person name="Deng Z."/>
            <person name="Duan Y."/>
            <person name="Luo F."/>
            <person name="Gmitter F. Jr."/>
        </authorList>
    </citation>
    <scope>NUCLEOTIDE SEQUENCE [LARGE SCALE GENOMIC DNA]</scope>
    <source>
        <strain evidence="2">cv. Valencia</strain>
    </source>
</reference>
<evidence type="ECO:0000313" key="1">
    <source>
        <dbReference type="EMBL" id="KAH9717548.1"/>
    </source>
</evidence>
<keyword evidence="2" id="KW-1185">Reference proteome</keyword>
<gene>
    <name evidence="1" type="ORF">KPL71_021868</name>
</gene>
<dbReference type="EMBL" id="CM039176">
    <property type="protein sequence ID" value="KAH9717548.1"/>
    <property type="molecule type" value="Genomic_DNA"/>
</dbReference>
<name>A0ACB8JIV5_CITSI</name>